<dbReference type="Pfam" id="PF16355">
    <property type="entry name" value="DUF4982"/>
    <property type="match status" value="1"/>
</dbReference>
<gene>
    <name evidence="10" type="ORF">DWU89_09130</name>
    <name evidence="9" type="ORF">H8784_08920</name>
</gene>
<comment type="caution">
    <text evidence="10">The sequence shown here is derived from an EMBL/GenBank/DDBJ whole genome shotgun (WGS) entry which is preliminary data.</text>
</comment>
<dbReference type="InterPro" id="IPR008979">
    <property type="entry name" value="Galactose-bd-like_sf"/>
</dbReference>
<dbReference type="SUPFAM" id="SSF49303">
    <property type="entry name" value="beta-Galactosidase/glucuronidase domain"/>
    <property type="match status" value="1"/>
</dbReference>
<dbReference type="Gene3D" id="2.60.120.260">
    <property type="entry name" value="Galactose-binding domain-like"/>
    <property type="match status" value="1"/>
</dbReference>
<name>A0A3D8HEU5_9BACT</name>
<keyword evidence="12" id="KW-1185">Reference proteome</keyword>
<evidence type="ECO:0000259" key="4">
    <source>
        <dbReference type="Pfam" id="PF00703"/>
    </source>
</evidence>
<dbReference type="InterPro" id="IPR032311">
    <property type="entry name" value="DUF4982"/>
</dbReference>
<dbReference type="InterPro" id="IPR040605">
    <property type="entry name" value="Glyco_hydro2_dom5"/>
</dbReference>
<reference evidence="10 11" key="1">
    <citation type="submission" date="2018-07" db="EMBL/GenBank/DDBJ databases">
        <title>Parabacteroides acidifaciens nov. sp., isolated from human feces.</title>
        <authorList>
            <person name="Wang Y.J."/>
        </authorList>
    </citation>
    <scope>NUCLEOTIDE SEQUENCE [LARGE SCALE GENOMIC DNA]</scope>
    <source>
        <strain evidence="10 11">426-9</strain>
    </source>
</reference>
<dbReference type="GO" id="GO:0005975">
    <property type="term" value="P:carbohydrate metabolic process"/>
    <property type="evidence" value="ECO:0007669"/>
    <property type="project" value="InterPro"/>
</dbReference>
<proteinExistence type="inferred from homology"/>
<evidence type="ECO:0000313" key="9">
    <source>
        <dbReference type="EMBL" id="MBC8601844.1"/>
    </source>
</evidence>
<keyword evidence="3" id="KW-0326">Glycosidase</keyword>
<dbReference type="PROSITE" id="PS00608">
    <property type="entry name" value="GLYCOSYL_HYDROL_F2_2"/>
    <property type="match status" value="1"/>
</dbReference>
<feature type="domain" description="Glycosyl hydrolases family 2 sugar binding" evidence="6">
    <location>
        <begin position="91"/>
        <end position="184"/>
    </location>
</feature>
<dbReference type="NCBIfam" id="NF041463">
    <property type="entry name" value="GalB"/>
    <property type="match status" value="1"/>
</dbReference>
<protein>
    <submittedName>
        <fullName evidence="10">DUF4982 domain-containing protein</fullName>
    </submittedName>
    <submittedName>
        <fullName evidence="9">Glycoside hydrolase family 2 protein</fullName>
    </submittedName>
</protein>
<feature type="domain" description="Glycoside hydrolase family 2 catalytic" evidence="5">
    <location>
        <begin position="312"/>
        <end position="486"/>
    </location>
</feature>
<comment type="similarity">
    <text evidence="1">Belongs to the glycosyl hydrolase 2 family.</text>
</comment>
<feature type="domain" description="Glycoside hydrolase family 2 immunoglobulin-like beta-sandwich" evidence="4">
    <location>
        <begin position="196"/>
        <end position="305"/>
    </location>
</feature>
<dbReference type="Pfam" id="PF18565">
    <property type="entry name" value="Glyco_hydro2_C5"/>
    <property type="match status" value="1"/>
</dbReference>
<sequence>MKCGFFLVIAYLNLLGLSAWGQRNVSNFDRDWRFARFGLQADGTRLPEPDSLEAYEVDDTSWRKLDIPHDWAIEGPFRIDLDGYTGKLPWQGIGWYRKHFTVSAKDKKKRFYLDFDGAMANAEVWLNGKKVGERPFGYSSFRVDLTPYVLYGADNVVAVRLDTEKFGSRWYPGAGIYRHVRLVKTEPVHVAHWGVFVTTPEITDTYATAFVHVEVENNRQYAVKGQYTVDIYELDANDVIGEKVASTTKRSMFLDAGSSVEDSVSLRVESPKRWDLEHTHRYLACVSVYDKNKLVDVYDTPFGFRTILFTHDNGFLLNGKRVQINGTCNHHDLGALGAAINKVALERQLRILKSFGCNALRTSHNPPAPELLELADKMGFLVMDELFDCWTVGKKKNDYSALFDKWHEKDIETLVCRDRNHPSVIMWSTGNEVHEQYEPEKGVARHLTEVVHRFDHTRPVTFGASYPSKSAMNGTELQVDVHGMNYAAGVYGGPDFYGKFLNKEGHEHLSGYSSESSSTMSSRGEYFPRKHHVSSYDLTEPGWGGLPDWEFAALDKYPAICGEFVWTGFDYLGEPTPFNSDASVLLNHAEALNREQLAQEKEALEKIEKNRPTSRSSYFGIVDLAGFPKDRYYLYQSRWLPDLPMVHILPHWNFPDRMGEVTPVFVYTSGDEAELFLNGKSLGKKKKLPYEYRLRWDDVIYKPGELKAVAYKQNQKWAEAVVRTTGEAVKLKLTPDKTSIKADGEDLVFVKVSLTDKDGNEVPTAENVISCTLVGTGEVIATDNGDPTCLIPFQETTRPAFNGLYLAIVKARFGCNGPLHLIVESKGLERAEMKIMIEN</sequence>
<feature type="domain" description="DUF4982" evidence="7">
    <location>
        <begin position="659"/>
        <end position="718"/>
    </location>
</feature>
<dbReference type="InterPro" id="IPR048229">
    <property type="entry name" value="GalB-like"/>
</dbReference>
<evidence type="ECO:0000259" key="7">
    <source>
        <dbReference type="Pfam" id="PF16355"/>
    </source>
</evidence>
<dbReference type="SUPFAM" id="SSF49785">
    <property type="entry name" value="Galactose-binding domain-like"/>
    <property type="match status" value="1"/>
</dbReference>
<accession>A0A3D8HEU5</accession>
<organism evidence="10 11">
    <name type="scientific">Parabacteroides acidifaciens</name>
    <dbReference type="NCBI Taxonomy" id="2290935"/>
    <lineage>
        <taxon>Bacteria</taxon>
        <taxon>Pseudomonadati</taxon>
        <taxon>Bacteroidota</taxon>
        <taxon>Bacteroidia</taxon>
        <taxon>Bacteroidales</taxon>
        <taxon>Tannerellaceae</taxon>
        <taxon>Parabacteroides</taxon>
    </lineage>
</organism>
<dbReference type="Pfam" id="PF00703">
    <property type="entry name" value="Glyco_hydro_2"/>
    <property type="match status" value="1"/>
</dbReference>
<dbReference type="PANTHER" id="PTHR42732:SF1">
    <property type="entry name" value="BETA-MANNOSIDASE"/>
    <property type="match status" value="1"/>
</dbReference>
<dbReference type="InterPro" id="IPR017853">
    <property type="entry name" value="GH"/>
</dbReference>
<dbReference type="Gene3D" id="2.60.40.10">
    <property type="entry name" value="Immunoglobulins"/>
    <property type="match status" value="3"/>
</dbReference>
<dbReference type="EMBL" id="QREV01000017">
    <property type="protein sequence ID" value="RDU49458.1"/>
    <property type="molecule type" value="Genomic_DNA"/>
</dbReference>
<feature type="domain" description="Glycoside hydrolase family 2" evidence="8">
    <location>
        <begin position="731"/>
        <end position="833"/>
    </location>
</feature>
<dbReference type="InterPro" id="IPR008964">
    <property type="entry name" value="Invasin/intimin_cell_adhesion"/>
</dbReference>
<dbReference type="Gene3D" id="3.20.20.80">
    <property type="entry name" value="Glycosidases"/>
    <property type="match status" value="1"/>
</dbReference>
<evidence type="ECO:0000259" key="5">
    <source>
        <dbReference type="Pfam" id="PF02836"/>
    </source>
</evidence>
<dbReference type="Pfam" id="PF02837">
    <property type="entry name" value="Glyco_hydro_2_N"/>
    <property type="match status" value="1"/>
</dbReference>
<dbReference type="Proteomes" id="UP000256321">
    <property type="component" value="Unassembled WGS sequence"/>
</dbReference>
<dbReference type="InterPro" id="IPR006103">
    <property type="entry name" value="Glyco_hydro_2_cat"/>
</dbReference>
<reference evidence="9 12" key="2">
    <citation type="submission" date="2020-08" db="EMBL/GenBank/DDBJ databases">
        <title>Genome public.</title>
        <authorList>
            <person name="Liu C."/>
            <person name="Sun Q."/>
        </authorList>
    </citation>
    <scope>NUCLEOTIDE SEQUENCE [LARGE SCALE GENOMIC DNA]</scope>
    <source>
        <strain evidence="9 12">426_9</strain>
    </source>
</reference>
<dbReference type="PANTHER" id="PTHR42732">
    <property type="entry name" value="BETA-GALACTOSIDASE"/>
    <property type="match status" value="1"/>
</dbReference>
<dbReference type="GO" id="GO:0004553">
    <property type="term" value="F:hydrolase activity, hydrolyzing O-glycosyl compounds"/>
    <property type="evidence" value="ECO:0007669"/>
    <property type="project" value="InterPro"/>
</dbReference>
<dbReference type="Proteomes" id="UP000629596">
    <property type="component" value="Unassembled WGS sequence"/>
</dbReference>
<dbReference type="InterPro" id="IPR036156">
    <property type="entry name" value="Beta-gal/glucu_dom_sf"/>
</dbReference>
<evidence type="ECO:0000256" key="3">
    <source>
        <dbReference type="ARBA" id="ARBA00023295"/>
    </source>
</evidence>
<dbReference type="InterPro" id="IPR006102">
    <property type="entry name" value="Ig-like_GH2"/>
</dbReference>
<evidence type="ECO:0000313" key="12">
    <source>
        <dbReference type="Proteomes" id="UP000629596"/>
    </source>
</evidence>
<dbReference type="InterPro" id="IPR006101">
    <property type="entry name" value="Glyco_hydro_2"/>
</dbReference>
<dbReference type="PRINTS" id="PR00132">
    <property type="entry name" value="GLHYDRLASE2"/>
</dbReference>
<evidence type="ECO:0000313" key="11">
    <source>
        <dbReference type="Proteomes" id="UP000256321"/>
    </source>
</evidence>
<dbReference type="SUPFAM" id="SSF51445">
    <property type="entry name" value="(Trans)glycosidases"/>
    <property type="match status" value="1"/>
</dbReference>
<dbReference type="RefSeq" id="WP_115499392.1">
    <property type="nucleotide sequence ID" value="NZ_JACRTI010000017.1"/>
</dbReference>
<keyword evidence="2 9" id="KW-0378">Hydrolase</keyword>
<dbReference type="InterPro" id="IPR013783">
    <property type="entry name" value="Ig-like_fold"/>
</dbReference>
<dbReference type="InterPro" id="IPR051913">
    <property type="entry name" value="GH2_Domain-Containing"/>
</dbReference>
<dbReference type="Pfam" id="PF02836">
    <property type="entry name" value="Glyco_hydro_2_C"/>
    <property type="match status" value="1"/>
</dbReference>
<evidence type="ECO:0000313" key="10">
    <source>
        <dbReference type="EMBL" id="RDU49458.1"/>
    </source>
</evidence>
<evidence type="ECO:0000256" key="1">
    <source>
        <dbReference type="ARBA" id="ARBA00007401"/>
    </source>
</evidence>
<dbReference type="InterPro" id="IPR006104">
    <property type="entry name" value="Glyco_hydro_2_N"/>
</dbReference>
<dbReference type="SUPFAM" id="SSF49373">
    <property type="entry name" value="Invasin/intimin cell-adhesion fragments"/>
    <property type="match status" value="1"/>
</dbReference>
<dbReference type="EMBL" id="JACRTI010000017">
    <property type="protein sequence ID" value="MBC8601844.1"/>
    <property type="molecule type" value="Genomic_DNA"/>
</dbReference>
<dbReference type="InterPro" id="IPR023232">
    <property type="entry name" value="Glyco_hydro_2_AS"/>
</dbReference>
<dbReference type="AlphaFoldDB" id="A0A3D8HEU5"/>
<evidence type="ECO:0000259" key="8">
    <source>
        <dbReference type="Pfam" id="PF18565"/>
    </source>
</evidence>
<evidence type="ECO:0000259" key="6">
    <source>
        <dbReference type="Pfam" id="PF02837"/>
    </source>
</evidence>
<evidence type="ECO:0000256" key="2">
    <source>
        <dbReference type="ARBA" id="ARBA00022801"/>
    </source>
</evidence>